<dbReference type="Proteomes" id="UP000028725">
    <property type="component" value="Unassembled WGS sequence"/>
</dbReference>
<feature type="compositionally biased region" description="Low complexity" evidence="4">
    <location>
        <begin position="336"/>
        <end position="351"/>
    </location>
</feature>
<dbReference type="InterPro" id="IPR011095">
    <property type="entry name" value="Dala_Dala_lig_C"/>
</dbReference>
<evidence type="ECO:0000256" key="1">
    <source>
        <dbReference type="ARBA" id="ARBA00010871"/>
    </source>
</evidence>
<keyword evidence="3" id="KW-0067">ATP-binding</keyword>
<keyword evidence="2 6" id="KW-0436">Ligase</keyword>
<keyword evidence="3" id="KW-0547">Nucleotide-binding</keyword>
<dbReference type="GO" id="GO:0008716">
    <property type="term" value="F:D-alanine-D-alanine ligase activity"/>
    <property type="evidence" value="ECO:0007669"/>
    <property type="project" value="InterPro"/>
</dbReference>
<dbReference type="OrthoDB" id="9813261at2"/>
<sequence length="363" mass="39948">MPVPPLKIAVLHYQPDGEPVDPVVTQVAESLRQLGHEASLIAVSDGVSDILQSIARSKCDLVFNLCETFAEDYRMEVNVAALMEMARVKFTGSGTAGLLLAQDKILTKQLLEYHEIPTADFATFDGVTVETHGDLEFPLIVKPSRSDASIGIGKKSLVHNWEDLTRRVQEIRKELQDEALAEEFIEGREVYVGVIGPKEMPEILPIVELDFGNWDKNKPTISDREVKFGPETEGSPKLVIAQNISPELRQRVERAALLAYRGLKLQDYARIDLRISKEGDPYVLEVNPNPYLEDKSELAMGAREKGMSYLQLVGRILESAAKRYGMLSKPEKASASEKAAAAPKAEPSQKSEPTAAPPANATG</sequence>
<dbReference type="GO" id="GO:0046872">
    <property type="term" value="F:metal ion binding"/>
    <property type="evidence" value="ECO:0007669"/>
    <property type="project" value="InterPro"/>
</dbReference>
<accession>A0A085WQC6</accession>
<reference evidence="6 7" key="1">
    <citation type="submission" date="2014-04" db="EMBL/GenBank/DDBJ databases">
        <title>Genome assembly of Hyalangium minutum DSM 14724.</title>
        <authorList>
            <person name="Sharma G."/>
            <person name="Subramanian S."/>
        </authorList>
    </citation>
    <scope>NUCLEOTIDE SEQUENCE [LARGE SCALE GENOMIC DNA]</scope>
    <source>
        <strain evidence="6 7">DSM 14724</strain>
    </source>
</reference>
<dbReference type="EMBL" id="JMCB01000003">
    <property type="protein sequence ID" value="KFE69889.1"/>
    <property type="molecule type" value="Genomic_DNA"/>
</dbReference>
<dbReference type="Pfam" id="PF07478">
    <property type="entry name" value="Dala_Dala_lig_C"/>
    <property type="match status" value="1"/>
</dbReference>
<dbReference type="InterPro" id="IPR011761">
    <property type="entry name" value="ATP-grasp"/>
</dbReference>
<evidence type="ECO:0000313" key="7">
    <source>
        <dbReference type="Proteomes" id="UP000028725"/>
    </source>
</evidence>
<dbReference type="Gene3D" id="3.30.470.20">
    <property type="entry name" value="ATP-grasp fold, B domain"/>
    <property type="match status" value="1"/>
</dbReference>
<dbReference type="STRING" id="394096.DB31_4931"/>
<gene>
    <name evidence="6" type="ORF">DB31_4931</name>
</gene>
<organism evidence="6 7">
    <name type="scientific">Hyalangium minutum</name>
    <dbReference type="NCBI Taxonomy" id="394096"/>
    <lineage>
        <taxon>Bacteria</taxon>
        <taxon>Pseudomonadati</taxon>
        <taxon>Myxococcota</taxon>
        <taxon>Myxococcia</taxon>
        <taxon>Myxococcales</taxon>
        <taxon>Cystobacterineae</taxon>
        <taxon>Archangiaceae</taxon>
        <taxon>Hyalangium</taxon>
    </lineage>
</organism>
<dbReference type="PANTHER" id="PTHR23132">
    <property type="entry name" value="D-ALANINE--D-ALANINE LIGASE"/>
    <property type="match status" value="1"/>
</dbReference>
<dbReference type="GO" id="GO:0005524">
    <property type="term" value="F:ATP binding"/>
    <property type="evidence" value="ECO:0007669"/>
    <property type="project" value="UniProtKB-UniRule"/>
</dbReference>
<dbReference type="InterPro" id="IPR013815">
    <property type="entry name" value="ATP_grasp_subdomain_1"/>
</dbReference>
<evidence type="ECO:0000256" key="2">
    <source>
        <dbReference type="ARBA" id="ARBA00022598"/>
    </source>
</evidence>
<dbReference type="PANTHER" id="PTHR23132:SF23">
    <property type="entry name" value="D-ALANINE--D-ALANINE LIGASE B"/>
    <property type="match status" value="1"/>
</dbReference>
<evidence type="ECO:0000313" key="6">
    <source>
        <dbReference type="EMBL" id="KFE69889.1"/>
    </source>
</evidence>
<keyword evidence="7" id="KW-1185">Reference proteome</keyword>
<evidence type="ECO:0000256" key="4">
    <source>
        <dbReference type="SAM" id="MobiDB-lite"/>
    </source>
</evidence>
<feature type="region of interest" description="Disordered" evidence="4">
    <location>
        <begin position="327"/>
        <end position="363"/>
    </location>
</feature>
<evidence type="ECO:0000256" key="3">
    <source>
        <dbReference type="PROSITE-ProRule" id="PRU00409"/>
    </source>
</evidence>
<proteinExistence type="inferred from homology"/>
<dbReference type="AlphaFoldDB" id="A0A085WQC6"/>
<dbReference type="PROSITE" id="PS50975">
    <property type="entry name" value="ATP_GRASP"/>
    <property type="match status" value="1"/>
</dbReference>
<name>A0A085WQC6_9BACT</name>
<evidence type="ECO:0000259" key="5">
    <source>
        <dbReference type="PROSITE" id="PS50975"/>
    </source>
</evidence>
<comment type="similarity">
    <text evidence="1">Belongs to the D-alanine--D-alanine ligase family.</text>
</comment>
<dbReference type="Gene3D" id="3.30.1490.20">
    <property type="entry name" value="ATP-grasp fold, A domain"/>
    <property type="match status" value="1"/>
</dbReference>
<comment type="caution">
    <text evidence="6">The sequence shown here is derived from an EMBL/GenBank/DDBJ whole genome shotgun (WGS) entry which is preliminary data.</text>
</comment>
<protein>
    <submittedName>
        <fullName evidence="6">D-alanine--D-alanine ligase</fullName>
    </submittedName>
</protein>
<dbReference type="RefSeq" id="WP_044184232.1">
    <property type="nucleotide sequence ID" value="NZ_JMCB01000003.1"/>
</dbReference>
<feature type="domain" description="ATP-grasp" evidence="5">
    <location>
        <begin position="108"/>
        <end position="318"/>
    </location>
</feature>
<dbReference type="SUPFAM" id="SSF56059">
    <property type="entry name" value="Glutathione synthetase ATP-binding domain-like"/>
    <property type="match status" value="1"/>
</dbReference>